<dbReference type="Gene3D" id="2.60.200.20">
    <property type="match status" value="1"/>
</dbReference>
<evidence type="ECO:0000259" key="1">
    <source>
        <dbReference type="PROSITE" id="PS50006"/>
    </source>
</evidence>
<accession>A0A972G040</accession>
<protein>
    <submittedName>
        <fullName evidence="2">FHA domain-containing protein</fullName>
    </submittedName>
</protein>
<dbReference type="PROSITE" id="PS50006">
    <property type="entry name" value="FHA_DOMAIN"/>
    <property type="match status" value="1"/>
</dbReference>
<gene>
    <name evidence="2" type="ORF">HC757_14445</name>
</gene>
<dbReference type="SUPFAM" id="SSF49879">
    <property type="entry name" value="SMAD/FHA domain"/>
    <property type="match status" value="1"/>
</dbReference>
<evidence type="ECO:0000313" key="3">
    <source>
        <dbReference type="Proteomes" id="UP000737113"/>
    </source>
</evidence>
<dbReference type="InterPro" id="IPR000253">
    <property type="entry name" value="FHA_dom"/>
</dbReference>
<dbReference type="Proteomes" id="UP000737113">
    <property type="component" value="Unassembled WGS sequence"/>
</dbReference>
<proteinExistence type="predicted"/>
<dbReference type="InterPro" id="IPR008984">
    <property type="entry name" value="SMAD_FHA_dom_sf"/>
</dbReference>
<evidence type="ECO:0000313" key="2">
    <source>
        <dbReference type="EMBL" id="NMH66358.1"/>
    </source>
</evidence>
<dbReference type="RefSeq" id="WP_169565084.1">
    <property type="nucleotide sequence ID" value="NZ_JAAXYH010000011.1"/>
</dbReference>
<feature type="domain" description="FHA" evidence="1">
    <location>
        <begin position="19"/>
        <end position="68"/>
    </location>
</feature>
<reference evidence="2" key="1">
    <citation type="submission" date="2020-04" db="EMBL/GenBank/DDBJ databases">
        <title>Description of Shewanella salipaludis sp. nov., isolated from a salt marsh.</title>
        <authorList>
            <person name="Park S."/>
            <person name="Yoon J.-H."/>
        </authorList>
    </citation>
    <scope>NUCLEOTIDE SEQUENCE</scope>
    <source>
        <strain evidence="2">SHSM-M6</strain>
    </source>
</reference>
<dbReference type="SMART" id="SM00240">
    <property type="entry name" value="FHA"/>
    <property type="match status" value="1"/>
</dbReference>
<organism evidence="2 3">
    <name type="scientific">Shewanella salipaludis</name>
    <dbReference type="NCBI Taxonomy" id="2723052"/>
    <lineage>
        <taxon>Bacteria</taxon>
        <taxon>Pseudomonadati</taxon>
        <taxon>Pseudomonadota</taxon>
        <taxon>Gammaproteobacteria</taxon>
        <taxon>Alteromonadales</taxon>
        <taxon>Shewanellaceae</taxon>
        <taxon>Shewanella</taxon>
    </lineage>
</organism>
<dbReference type="AlphaFoldDB" id="A0A972G040"/>
<dbReference type="Pfam" id="PF00498">
    <property type="entry name" value="FHA"/>
    <property type="match status" value="1"/>
</dbReference>
<comment type="caution">
    <text evidence="2">The sequence shown here is derived from an EMBL/GenBank/DDBJ whole genome shotgun (WGS) entry which is preliminary data.</text>
</comment>
<name>A0A972G040_9GAMM</name>
<dbReference type="EMBL" id="JAAXYH010000011">
    <property type="protein sequence ID" value="NMH66358.1"/>
    <property type="molecule type" value="Genomic_DNA"/>
</dbReference>
<keyword evidence="3" id="KW-1185">Reference proteome</keyword>
<sequence length="333" mass="38493">MAYLIDNSSGTRVYLCTSHSFGRLLFSVQTEVPRAEVSKIHCLVEWENQQWLIRDISLNGTWVNGERLEPNKHRLLHLGDRIKICNLDDASFDVQDLSPPIDMLIPHPEQHTQQQEIPLARFNILPNEQAPELLVYYDTERDVWTIEEYDRQSVEHKPWPDHDNILLSGQKWQLFVNEQNCDTRILRHNSVNNLTVTIKTSLDEESTQLIIDNAGQTFDLGMRSHHYLTLLLARYRVHDIGLGIAANEQGWRDGSQLMRDLKIDANHLNILIYRARKQFASELGLSNSQNPALIGRRPGKMRFNVAHFTLKKGDIDEYVSPLQPHDPVSHIEC</sequence>